<dbReference type="InterPro" id="IPR007742">
    <property type="entry name" value="NosD_dom"/>
</dbReference>
<dbReference type="PANTHER" id="PTHR11319:SF35">
    <property type="entry name" value="OUTER MEMBRANE PROTEIN PMPC-RELATED"/>
    <property type="match status" value="1"/>
</dbReference>
<dbReference type="InterPro" id="IPR011050">
    <property type="entry name" value="Pectin_lyase_fold/virulence"/>
</dbReference>
<feature type="compositionally biased region" description="Basic and acidic residues" evidence="2">
    <location>
        <begin position="1"/>
        <end position="17"/>
    </location>
</feature>
<feature type="region of interest" description="Disordered" evidence="2">
    <location>
        <begin position="2962"/>
        <end position="2986"/>
    </location>
</feature>
<dbReference type="Pfam" id="PF05048">
    <property type="entry name" value="NosD"/>
    <property type="match status" value="1"/>
</dbReference>
<gene>
    <name evidence="5" type="ORF">K239x_52250</name>
</gene>
<organism evidence="5 6">
    <name type="scientific">Stieleria marina</name>
    <dbReference type="NCBI Taxonomy" id="1930275"/>
    <lineage>
        <taxon>Bacteria</taxon>
        <taxon>Pseudomonadati</taxon>
        <taxon>Planctomycetota</taxon>
        <taxon>Planctomycetia</taxon>
        <taxon>Pirellulales</taxon>
        <taxon>Pirellulaceae</taxon>
        <taxon>Stieleria</taxon>
    </lineage>
</organism>
<feature type="region of interest" description="Disordered" evidence="2">
    <location>
        <begin position="1553"/>
        <end position="1579"/>
    </location>
</feature>
<dbReference type="EMBL" id="CP036526">
    <property type="protein sequence ID" value="QDT13208.1"/>
    <property type="molecule type" value="Genomic_DNA"/>
</dbReference>
<dbReference type="Gene3D" id="1.10.1330.10">
    <property type="entry name" value="Dockerin domain"/>
    <property type="match status" value="1"/>
</dbReference>
<feature type="domain" description="Periplasmic copper-binding protein NosD beta helix" evidence="3">
    <location>
        <begin position="2868"/>
        <end position="2964"/>
    </location>
</feature>
<evidence type="ECO:0000313" key="6">
    <source>
        <dbReference type="Proteomes" id="UP000319817"/>
    </source>
</evidence>
<dbReference type="InterPro" id="IPR039448">
    <property type="entry name" value="Beta_helix"/>
</dbReference>
<dbReference type="InterPro" id="IPR006626">
    <property type="entry name" value="PbH1"/>
</dbReference>
<evidence type="ECO:0000259" key="3">
    <source>
        <dbReference type="Pfam" id="PF05048"/>
    </source>
</evidence>
<sequence>MISNRTNERRGKRDTNKLNRNRRNRNRRKLVRGFQQLETRKLLATVVVDTLDDRADQQPLPINLLIADPGADGKISLREAIDAANTTIGHDTITFSPTLIGTLDVTLLPNITESVTILGEMFSLGEHKISIDADDDSRIFNIEGAGSAVGNLNVHISNLTLQNGRTEFSNSNGGAIRFVSTGTLTLENSIIRDNETRGKNAKGGGVYSQDASSTIRLTQGTLISKNKTTGDAASGGGVFSAGEIVVDDSDVIGNTTSGYAASGGGLASQTEVRLINNAQVNGNSTNGRYSQGGGIYAGGSLRSDKTPILGNVYVSSSEVDGNSTLTRFSKGGGIFANDVQITDNSFVRNNYTNSRLSSGGGIYALGNLKIHDSELADNSTRGGVSKAAHLACNFAVNLLKSAPLIGLDLIIPVPVVDVAQTLYTAFAIANSNFDFVDLDPCPATLGSGGSGGGAFARTIEVRNSEIMRNYTDGNSGQGGGLFASLSIDATGSTFMSNWTEEPGSHGGALAVGGKKDKVLGEGVKIQSNPFIVVANSSFKENRTEGTNSDGAAVFGGDGSVISISNSLFNMNQTEDDSSDGGAIAGYTVTLNDTVVTDNSTLSSNSNGGAIDAVNANIYRSVLSSNATKSTGNAASGGAIAADKVTIVDSVFRDNSTKSDTQIISSIGSVNPAGGGAIHARTSASISGSLFDGNSTSGARAHGGAVYSEGTVTTVESTFVDNSVEDKSRFLSPGVANGGAIFAERSIETTRSTITGNRAGGSGGGLFAVGGGVLAEGAVFDPDSVSVTTRDSVIVGNAAIDAGNEVFTVALNRKGSSIIGQGDQADDIVQTSRSGSGRSVTTFLVDGVFDETTSFKHGGISFQSGVLDDNGGLSVGCTDQPGLPLGDCSTLSIDTVLLLPDLQNLGVVPNPTSPVVTTALEFDDTTNTTTLREAIAFVDADPNDAFSEVTFNLGVPRSRIQLSSEIIVQHGLTITGPLNKGITLDANFSSRIFHFESENADVEIANLSLVNGSTIDDNESGGTIRFDSTGTLTLKNSVIRNSRTFGENAKGGSIAASDGTVAITNSSISQSSTRNDNADGGAIYANIVHFSDDSLVSEARTEGAYSDGGAVWANDVTLEDSILELNSTRGYYSRGGAVFADEFNAYSSSMLRNVTQADRSRGGGVYADYVFALESSFLSNSSRGNDAPGGAILARELLMFDSNVSFNFTLGDRSDGGGVVALIDATAFESSFSENSTRGNESDGGAIAAPTLLLSNSQLRLNHTSGNGASGGAINSTVYASITESSITENYTNGNSSPGGGLSTRKSVVIESSIDNNRTLGDDSPGGGISSIAFGLLDFIVADSSVSNNKTKGMASFGGGISSERLTMINATVANNSTQNVNAAGGGVYSSFLALIDNSTISGNHTSGAYSQGGGMLVHRGYVVQSTLSGNSTGSDDNSSGGAIFAVNDLVLENTLSLGNYAAGNSGHEITAVNLSFGGNNIVGSNTTAFDANVNSNVNNANPDAVFASTQSLRFDSDGDGFLNVENALGFKNGELKDNGGRLKSIALMATASNPATDAGDDSQIPTDDQDLDNDGDTTEPVPFDIRGVGRQVDLSQATSNFAATANAFVALNISASGSTVDIGSSEVQTTIPETKGLVVTTLDDVEFDFDHKISLREAIAFSQNGDVITFDPSLADGTIVLSSEGESLSIDKTLLINASDAGHITIDAAGASRVIDFTSPTGDLAINAISLTGGNVASEPGGAIRFQSSGDLTISNSQIFDNRTTGEGAHGGAIYATGPVNLQNVTLHNNSTDGFEAHGGALFATESAFLTNATVTDNETSNDVSNGGALHADTITLVSSTIVGNTANGVTSLGGAFFANNATVRNSIVLSNQSASLDANADELFVTGVLAFEGNNIAGSSGSTFGVLNTNVQSAKADDVFLTTELVTEGALPTLPLLASTTNPALDAGIDALNPSSFDARGLLRLVDLPGFEGVNQIDLGAYELQLDTEELPSLHVTTASDVVDPNDFATSLREAVFLANTVNIDADGDGLTHDTITFAQGVTEATLTSQLPLTSSLTVSGNGPDATIINATGTNQRIFDITDNDAGAIDIIISDLTITGGGRSDAPHFGGAILNRENLSIENVVLHGNAGSLGGAIFQSGEGTLAIINSIIEGNSATEKGGGLHIEGSEQVLIDGVEFSANTSGLDGGGIAGTGSRLTIRNSTFDGNTAERDGGGIQLESTGTVEIVQATLSGNSAKRHGGGLASLLPLSAGTVESSTLTGNRGDSDGDGVGQAGGFFDSFPTLALHNSIVAANFKGTANSPSDIESGVGLGSSHNLIGTTATFVTLTDGVDGNIVGVNGLGTRDATTIFAGIDPISQGGALANNGGRVRTVALSQNPNNPALDHGDDSRIFSIGDAADRQRKIDLLGIGVGQNTVDLGAVEAAEIAFVVTQLTDENDLSDTDVATFDPSDLSLREAIALSNSTPGIETILFEFDGVGPHVMNVASQLPTISAPVVINGTLTNGFIDAPIIQLNANGIVSDGLRISTNDVTIKGLSVTGFANDGIEIREGAGHTIADNWLGLDPAGVASGNRFGLKVGNSTDNLIDGNVISGNTGTGVFVTSTAAENTFRLNKIGTDPIGDSPRPNVDAGMNVIGTGNFVVDNQFSGNGKQGLIIAGAANTVQGNLVGTDAAGSSALANGAFGILVQSDGNLIGGSSTEGQGNVISGNIRQGLLLNNADNNTVRGNLVGVDVTGTAAIANTSYGIYVLNSDGNEIGGSNLGDANIVSGNGGSGVAFARSNNNTLRDNNVGTDLTGQNAVPNNAIGVILLAGASDNLVVDNLISGNTASGLALIGIDTQNNTIDGNHIGFTEGFTDQLANGLFAVLVSASNNVIDGNTIGASTRGVVFTEAGARNNVLSNNSISGNTTGVQFAKGARDNIVGPGNQIFFNDTGVRFLGNSGSQNTITQNILQSNTIGIDLAGPGPSSNDLNDADEGPNRGQNHPELQSAFVNGNNLNVNFNVPTLPANAAYPLTIEVFRSDSLGQGAEYLGSVVYNFAAFNVGNVTRAIPAAVSAFNLSPGDFISATATDADGNTSEFSAAVQISAAGSSAAGNADPVSLARSALDVSGNGEVTPLDILMVLNDLSERAHGELTDKTVQNERYDVNGDGHVTPGDALEIINFLSTRANDRPELESLQFANLVDQIFALADDDKTDLEESLLF</sequence>
<dbReference type="GO" id="GO:0004553">
    <property type="term" value="F:hydrolase activity, hydrolyzing O-glycosyl compounds"/>
    <property type="evidence" value="ECO:0007669"/>
    <property type="project" value="InterPro"/>
</dbReference>
<accession>A0A517P1G4</accession>
<dbReference type="InterPro" id="IPR002105">
    <property type="entry name" value="Dockerin_1_rpt"/>
</dbReference>
<dbReference type="Gene3D" id="2.160.20.10">
    <property type="entry name" value="Single-stranded right-handed beta-helix, Pectin lyase-like"/>
    <property type="match status" value="6"/>
</dbReference>
<dbReference type="Proteomes" id="UP000319817">
    <property type="component" value="Chromosome"/>
</dbReference>
<dbReference type="Pfam" id="PF13229">
    <property type="entry name" value="Beta_helix"/>
    <property type="match status" value="2"/>
</dbReference>
<proteinExistence type="predicted"/>
<dbReference type="PANTHER" id="PTHR11319">
    <property type="entry name" value="G PROTEIN-COUPLED RECEPTOR-RELATED"/>
    <property type="match status" value="1"/>
</dbReference>
<dbReference type="PROSITE" id="PS00018">
    <property type="entry name" value="EF_HAND_1"/>
    <property type="match status" value="1"/>
</dbReference>
<dbReference type="InterPro" id="IPR018247">
    <property type="entry name" value="EF_Hand_1_Ca_BS"/>
</dbReference>
<keyword evidence="6" id="KW-1185">Reference proteome</keyword>
<dbReference type="InterPro" id="IPR036439">
    <property type="entry name" value="Dockerin_dom_sf"/>
</dbReference>
<dbReference type="SUPFAM" id="SSF51126">
    <property type="entry name" value="Pectin lyase-like"/>
    <property type="match status" value="8"/>
</dbReference>
<evidence type="ECO:0000313" key="5">
    <source>
        <dbReference type="EMBL" id="QDT13208.1"/>
    </source>
</evidence>
<reference evidence="5 6" key="1">
    <citation type="submission" date="2019-02" db="EMBL/GenBank/DDBJ databases">
        <title>Deep-cultivation of Planctomycetes and their phenomic and genomic characterization uncovers novel biology.</title>
        <authorList>
            <person name="Wiegand S."/>
            <person name="Jogler M."/>
            <person name="Boedeker C."/>
            <person name="Pinto D."/>
            <person name="Vollmers J."/>
            <person name="Rivas-Marin E."/>
            <person name="Kohn T."/>
            <person name="Peeters S.H."/>
            <person name="Heuer A."/>
            <person name="Rast P."/>
            <person name="Oberbeckmann S."/>
            <person name="Bunk B."/>
            <person name="Jeske O."/>
            <person name="Meyerdierks A."/>
            <person name="Storesund J.E."/>
            <person name="Kallscheuer N."/>
            <person name="Luecker S."/>
            <person name="Lage O.M."/>
            <person name="Pohl T."/>
            <person name="Merkel B.J."/>
            <person name="Hornburger P."/>
            <person name="Mueller R.-W."/>
            <person name="Bruemmer F."/>
            <person name="Labrenz M."/>
            <person name="Spormann A.M."/>
            <person name="Op den Camp H."/>
            <person name="Overmann J."/>
            <person name="Amann R."/>
            <person name="Jetten M.S.M."/>
            <person name="Mascher T."/>
            <person name="Medema M.H."/>
            <person name="Devos D.P."/>
            <person name="Kaster A.-K."/>
            <person name="Ovreas L."/>
            <person name="Rohde M."/>
            <person name="Galperin M.Y."/>
            <person name="Jogler C."/>
        </authorList>
    </citation>
    <scope>NUCLEOTIDE SEQUENCE [LARGE SCALE GENOMIC DNA]</scope>
    <source>
        <strain evidence="5 6">K23_9</strain>
    </source>
</reference>
<dbReference type="InterPro" id="IPR012334">
    <property type="entry name" value="Pectin_lyas_fold"/>
</dbReference>
<feature type="region of interest" description="Disordered" evidence="2">
    <location>
        <begin position="1"/>
        <end position="25"/>
    </location>
</feature>
<feature type="domain" description="Right handed beta helix" evidence="4">
    <location>
        <begin position="2094"/>
        <end position="2242"/>
    </location>
</feature>
<protein>
    <recommendedName>
        <fullName evidence="1">Probable pectate lyase C</fullName>
    </recommendedName>
</protein>
<feature type="compositionally biased region" description="Acidic residues" evidence="2">
    <location>
        <begin position="1567"/>
        <end position="1577"/>
    </location>
</feature>
<evidence type="ECO:0000256" key="1">
    <source>
        <dbReference type="ARBA" id="ARBA00016512"/>
    </source>
</evidence>
<evidence type="ECO:0000259" key="4">
    <source>
        <dbReference type="Pfam" id="PF13229"/>
    </source>
</evidence>
<evidence type="ECO:0000256" key="2">
    <source>
        <dbReference type="SAM" id="MobiDB-lite"/>
    </source>
</evidence>
<dbReference type="Pfam" id="PF00404">
    <property type="entry name" value="Dockerin_1"/>
    <property type="match status" value="1"/>
</dbReference>
<dbReference type="SMART" id="SM00710">
    <property type="entry name" value="PbH1"/>
    <property type="match status" value="28"/>
</dbReference>
<dbReference type="GO" id="GO:0000272">
    <property type="term" value="P:polysaccharide catabolic process"/>
    <property type="evidence" value="ECO:0007669"/>
    <property type="project" value="InterPro"/>
</dbReference>
<name>A0A517P1G4_9BACT</name>
<feature type="domain" description="Right handed beta helix" evidence="4">
    <location>
        <begin position="2512"/>
        <end position="2668"/>
    </location>
</feature>